<dbReference type="SUPFAM" id="SSF82607">
    <property type="entry name" value="YbaB-like"/>
    <property type="match status" value="1"/>
</dbReference>
<protein>
    <recommendedName>
        <fullName evidence="3">YbaB/EbfC family nucleoid-associated protein</fullName>
    </recommendedName>
</protein>
<evidence type="ECO:0008006" key="3">
    <source>
        <dbReference type="Google" id="ProtNLM"/>
    </source>
</evidence>
<organism evidence="1 2">
    <name type="scientific">Mycobacterium simiae</name>
    <name type="common">Mycobacterium habana</name>
    <dbReference type="NCBI Taxonomy" id="1784"/>
    <lineage>
        <taxon>Bacteria</taxon>
        <taxon>Bacillati</taxon>
        <taxon>Actinomycetota</taxon>
        <taxon>Actinomycetes</taxon>
        <taxon>Mycobacteriales</taxon>
        <taxon>Mycobacteriaceae</taxon>
        <taxon>Mycobacterium</taxon>
        <taxon>Mycobacterium simiae complex</taxon>
    </lineage>
</organism>
<sequence length="113" mass="12540">MTDDEYVAAIEQGLRVTRARIAQFHAALQQAVELDPIGDLVRATLDADGYLSDLSIDPTALTGHTHTELEELITEVLRASNLRLREAAQEAIDRYFAKGSSSWQDLKALGEDW</sequence>
<dbReference type="OrthoDB" id="4724311at2"/>
<dbReference type="Pfam" id="PF02575">
    <property type="entry name" value="YbaB_DNA_bd"/>
    <property type="match status" value="1"/>
</dbReference>
<dbReference type="AlphaFoldDB" id="A0A5B1B8F5"/>
<dbReference type="Gene3D" id="3.30.1310.10">
    <property type="entry name" value="Nucleoid-associated protein YbaB-like domain"/>
    <property type="match status" value="1"/>
</dbReference>
<comment type="caution">
    <text evidence="1">The sequence shown here is derived from an EMBL/GenBank/DDBJ whole genome shotgun (WGS) entry which is preliminary data.</text>
</comment>
<proteinExistence type="predicted"/>
<name>A0A5B1B8F5_MYCSI</name>
<dbReference type="Proteomes" id="UP000324701">
    <property type="component" value="Unassembled WGS sequence"/>
</dbReference>
<reference evidence="1 2" key="1">
    <citation type="submission" date="2019-09" db="EMBL/GenBank/DDBJ databases">
        <title>Report of infection by Mycobacterium simiae a patient suffering from pulmonary tuberculosis.</title>
        <authorList>
            <person name="Mohanty P.S."/>
            <person name="Bansal A.K."/>
            <person name="Singh H."/>
            <person name="Sharma S."/>
            <person name="Patil S.A."/>
            <person name="Upadhaya P."/>
            <person name="Singh P.K."/>
            <person name="Kumar D."/>
            <person name="Kumar S."/>
            <person name="Singh R.K."/>
            <person name="Chaudhary B."/>
        </authorList>
    </citation>
    <scope>NUCLEOTIDE SEQUENCE [LARGE SCALE GENOMIC DNA]</scope>
    <source>
        <strain evidence="1 2">JAL-560-SIM</strain>
    </source>
</reference>
<keyword evidence="2" id="KW-1185">Reference proteome</keyword>
<evidence type="ECO:0000313" key="1">
    <source>
        <dbReference type="EMBL" id="KAA1243950.1"/>
    </source>
</evidence>
<evidence type="ECO:0000313" key="2">
    <source>
        <dbReference type="Proteomes" id="UP000324701"/>
    </source>
</evidence>
<dbReference type="GO" id="GO:0003677">
    <property type="term" value="F:DNA binding"/>
    <property type="evidence" value="ECO:0007669"/>
    <property type="project" value="InterPro"/>
</dbReference>
<gene>
    <name evidence="1" type="ORF">F0Q45_25265</name>
</gene>
<dbReference type="InterPro" id="IPR004401">
    <property type="entry name" value="YbaB/EbfC"/>
</dbReference>
<dbReference type="RefSeq" id="WP_149656485.1">
    <property type="nucleotide sequence ID" value="NZ_VTZN01000317.1"/>
</dbReference>
<dbReference type="InterPro" id="IPR036894">
    <property type="entry name" value="YbaB-like_sf"/>
</dbReference>
<accession>A0A5B1B8F5</accession>
<dbReference type="EMBL" id="VTZN01000317">
    <property type="protein sequence ID" value="KAA1243950.1"/>
    <property type="molecule type" value="Genomic_DNA"/>
</dbReference>